<name>A0A251XPN8_9MICO</name>
<dbReference type="RefSeq" id="WP_094114747.1">
    <property type="nucleotide sequence ID" value="NZ_PSTS01000018.1"/>
</dbReference>
<feature type="transmembrane region" description="Helical" evidence="1">
    <location>
        <begin position="129"/>
        <end position="145"/>
    </location>
</feature>
<sequence length="181" mass="19054">MISLEFPRDVAFMAAVFGMATFVWAGWAQERPPSTAWRIVLGALALAGVAVVGLTLPAAIRDWETPTALVVDSAPFAVYVAMVAVELVAGGIAAALLVRRGLPELVAPVIMIVVGIHWIPMIWVFQQPVLALIAAWCILVGIAAFRLPRVKQAPSSWCGMLAAPALLAVGAACAVQYATLP</sequence>
<keyword evidence="1" id="KW-0472">Membrane</keyword>
<keyword evidence="1" id="KW-1133">Transmembrane helix</keyword>
<dbReference type="Proteomes" id="UP000195106">
    <property type="component" value="Unassembled WGS sequence"/>
</dbReference>
<protein>
    <recommendedName>
        <fullName evidence="4">Integral membrane protein</fullName>
    </recommendedName>
</protein>
<feature type="transmembrane region" description="Helical" evidence="1">
    <location>
        <begin position="39"/>
        <end position="60"/>
    </location>
</feature>
<evidence type="ECO:0000313" key="2">
    <source>
        <dbReference type="EMBL" id="OUE07466.1"/>
    </source>
</evidence>
<proteinExistence type="predicted"/>
<gene>
    <name evidence="2" type="ORF">CMsap09_00860</name>
</gene>
<feature type="transmembrane region" description="Helical" evidence="1">
    <location>
        <begin position="157"/>
        <end position="178"/>
    </location>
</feature>
<feature type="transmembrane region" description="Helical" evidence="1">
    <location>
        <begin position="76"/>
        <end position="98"/>
    </location>
</feature>
<feature type="transmembrane region" description="Helical" evidence="1">
    <location>
        <begin position="105"/>
        <end position="123"/>
    </location>
</feature>
<comment type="caution">
    <text evidence="2">The sequence shown here is derived from an EMBL/GenBank/DDBJ whole genome shotgun (WGS) entry which is preliminary data.</text>
</comment>
<keyword evidence="1" id="KW-0812">Transmembrane</keyword>
<dbReference type="AlphaFoldDB" id="A0A251XPN8"/>
<organism evidence="2 3">
    <name type="scientific">Clavibacter michiganensis</name>
    <dbReference type="NCBI Taxonomy" id="28447"/>
    <lineage>
        <taxon>Bacteria</taxon>
        <taxon>Bacillati</taxon>
        <taxon>Actinomycetota</taxon>
        <taxon>Actinomycetes</taxon>
        <taxon>Micrococcales</taxon>
        <taxon>Microbacteriaceae</taxon>
        <taxon>Clavibacter</taxon>
    </lineage>
</organism>
<evidence type="ECO:0008006" key="4">
    <source>
        <dbReference type="Google" id="ProtNLM"/>
    </source>
</evidence>
<accession>A0A251XPN8</accession>
<dbReference type="OrthoDB" id="3697173at2"/>
<evidence type="ECO:0000256" key="1">
    <source>
        <dbReference type="SAM" id="Phobius"/>
    </source>
</evidence>
<reference evidence="2 3" key="1">
    <citation type="submission" date="2016-08" db="EMBL/GenBank/DDBJ databases">
        <title>Genome sequence of Clavibacter michiganensis spp. strain CASJ009.</title>
        <authorList>
            <person name="Thapa S.P."/>
            <person name="Coaker G."/>
        </authorList>
    </citation>
    <scope>NUCLEOTIDE SEQUENCE [LARGE SCALE GENOMIC DNA]</scope>
    <source>
        <strain evidence="2">CASJ009</strain>
    </source>
</reference>
<evidence type="ECO:0000313" key="3">
    <source>
        <dbReference type="Proteomes" id="UP000195106"/>
    </source>
</evidence>
<feature type="transmembrane region" description="Helical" evidence="1">
    <location>
        <begin position="6"/>
        <end position="27"/>
    </location>
</feature>
<dbReference type="EMBL" id="MDHJ01000001">
    <property type="protein sequence ID" value="OUE07466.1"/>
    <property type="molecule type" value="Genomic_DNA"/>
</dbReference>